<comment type="caution">
    <text evidence="1">The sequence shown here is derived from an EMBL/GenBank/DDBJ whole genome shotgun (WGS) entry which is preliminary data.</text>
</comment>
<name>A0ABN7ULV5_GIGMA</name>
<evidence type="ECO:0000313" key="2">
    <source>
        <dbReference type="Proteomes" id="UP000789901"/>
    </source>
</evidence>
<proteinExistence type="predicted"/>
<dbReference type="EMBL" id="CAJVQB010004169">
    <property type="protein sequence ID" value="CAG8628869.1"/>
    <property type="molecule type" value="Genomic_DNA"/>
</dbReference>
<gene>
    <name evidence="1" type="ORF">GMARGA_LOCUS8229</name>
</gene>
<accession>A0ABN7ULV5</accession>
<keyword evidence="2" id="KW-1185">Reference proteome</keyword>
<organism evidence="1 2">
    <name type="scientific">Gigaspora margarita</name>
    <dbReference type="NCBI Taxonomy" id="4874"/>
    <lineage>
        <taxon>Eukaryota</taxon>
        <taxon>Fungi</taxon>
        <taxon>Fungi incertae sedis</taxon>
        <taxon>Mucoromycota</taxon>
        <taxon>Glomeromycotina</taxon>
        <taxon>Glomeromycetes</taxon>
        <taxon>Diversisporales</taxon>
        <taxon>Gigasporaceae</taxon>
        <taxon>Gigaspora</taxon>
    </lineage>
</organism>
<evidence type="ECO:0000313" key="1">
    <source>
        <dbReference type="EMBL" id="CAG8628869.1"/>
    </source>
</evidence>
<dbReference type="Proteomes" id="UP000789901">
    <property type="component" value="Unassembled WGS sequence"/>
</dbReference>
<reference evidence="1 2" key="1">
    <citation type="submission" date="2021-06" db="EMBL/GenBank/DDBJ databases">
        <authorList>
            <person name="Kallberg Y."/>
            <person name="Tangrot J."/>
            <person name="Rosling A."/>
        </authorList>
    </citation>
    <scope>NUCLEOTIDE SEQUENCE [LARGE SCALE GENOMIC DNA]</scope>
    <source>
        <strain evidence="1 2">120-4 pot B 10/14</strain>
    </source>
</reference>
<protein>
    <submittedName>
        <fullName evidence="1">11932_t:CDS:1</fullName>
    </submittedName>
</protein>
<sequence>MFRVTFKSTRRRNKWTSRRNEYGSEYGRNCITKKRKLEESDTDSDTSTTPSIRMNITILPGLSFQQQNEGCSRSSLLLHGQTRTAIWRAFYLRQPLALISPTLLIRPQTPVLKAYAYLVHIANDDPESSHPDIIPE</sequence>